<feature type="non-terminal residue" evidence="2">
    <location>
        <position position="1"/>
    </location>
</feature>
<comment type="caution">
    <text evidence="2">The sequence shown here is derived from an EMBL/GenBank/DDBJ whole genome shotgun (WGS) entry which is preliminary data.</text>
</comment>
<reference evidence="2 3" key="1">
    <citation type="submission" date="2016-03" db="EMBL/GenBank/DDBJ databases">
        <title>Comparative genomics of the ectomycorrhizal sister species Rhizopogon vinicolor and Rhizopogon vesiculosus (Basidiomycota: Boletales) reveals a divergence of the mating type B locus.</title>
        <authorList>
            <person name="Mujic A.B."/>
            <person name="Kuo A."/>
            <person name="Tritt A."/>
            <person name="Lipzen A."/>
            <person name="Chen C."/>
            <person name="Johnson J."/>
            <person name="Sharma A."/>
            <person name="Barry K."/>
            <person name="Grigoriev I.V."/>
            <person name="Spatafora J.W."/>
        </authorList>
    </citation>
    <scope>NUCLEOTIDE SEQUENCE [LARGE SCALE GENOMIC DNA]</scope>
    <source>
        <strain evidence="2 3">AM-OR11-056</strain>
    </source>
</reference>
<dbReference type="AlphaFoldDB" id="A0A1J8QGI3"/>
<evidence type="ECO:0000313" key="2">
    <source>
        <dbReference type="EMBL" id="OJA08514.1"/>
    </source>
</evidence>
<organism evidence="2 3">
    <name type="scientific">Rhizopogon vesiculosus</name>
    <dbReference type="NCBI Taxonomy" id="180088"/>
    <lineage>
        <taxon>Eukaryota</taxon>
        <taxon>Fungi</taxon>
        <taxon>Dikarya</taxon>
        <taxon>Basidiomycota</taxon>
        <taxon>Agaricomycotina</taxon>
        <taxon>Agaricomycetes</taxon>
        <taxon>Agaricomycetidae</taxon>
        <taxon>Boletales</taxon>
        <taxon>Suillineae</taxon>
        <taxon>Rhizopogonaceae</taxon>
        <taxon>Rhizopogon</taxon>
    </lineage>
</organism>
<dbReference type="OrthoDB" id="2692685at2759"/>
<feature type="domain" description="DUF6533" evidence="1">
    <location>
        <begin position="69"/>
        <end position="90"/>
    </location>
</feature>
<evidence type="ECO:0000313" key="3">
    <source>
        <dbReference type="Proteomes" id="UP000183567"/>
    </source>
</evidence>
<proteinExistence type="predicted"/>
<dbReference type="InterPro" id="IPR045340">
    <property type="entry name" value="DUF6533"/>
</dbReference>
<dbReference type="EMBL" id="LVVM01006280">
    <property type="protein sequence ID" value="OJA08514.1"/>
    <property type="molecule type" value="Genomic_DNA"/>
</dbReference>
<evidence type="ECO:0000259" key="1">
    <source>
        <dbReference type="Pfam" id="PF20151"/>
    </source>
</evidence>
<name>A0A1J8QGI3_9AGAM</name>
<accession>A0A1J8QGI3</accession>
<protein>
    <recommendedName>
        <fullName evidence="1">DUF6533 domain-containing protein</fullName>
    </recommendedName>
</protein>
<keyword evidence="3" id="KW-1185">Reference proteome</keyword>
<sequence>NQCVTRTSCHHPWNASEALGHRWYTISSANAMVIRAQISPLTVYFLNMTMVSDDPSWWPVINFYRIYSYVAVASSTAVMYDWALTFGQEVG</sequence>
<gene>
    <name evidence="2" type="ORF">AZE42_02468</name>
</gene>
<dbReference type="Pfam" id="PF20151">
    <property type="entry name" value="DUF6533"/>
    <property type="match status" value="1"/>
</dbReference>
<dbReference type="Proteomes" id="UP000183567">
    <property type="component" value="Unassembled WGS sequence"/>
</dbReference>